<protein>
    <submittedName>
        <fullName evidence="2">Uncharacterized protein</fullName>
    </submittedName>
</protein>
<feature type="region of interest" description="Disordered" evidence="1">
    <location>
        <begin position="1"/>
        <end position="22"/>
    </location>
</feature>
<dbReference type="AlphaFoldDB" id="A0A4Z2E6S5"/>
<accession>A0A4Z2E6S5</accession>
<keyword evidence="3" id="KW-1185">Reference proteome</keyword>
<evidence type="ECO:0000313" key="3">
    <source>
        <dbReference type="Proteomes" id="UP000314294"/>
    </source>
</evidence>
<evidence type="ECO:0000313" key="2">
    <source>
        <dbReference type="EMBL" id="TNN24626.1"/>
    </source>
</evidence>
<organism evidence="2 3">
    <name type="scientific">Liparis tanakae</name>
    <name type="common">Tanaka's snailfish</name>
    <dbReference type="NCBI Taxonomy" id="230148"/>
    <lineage>
        <taxon>Eukaryota</taxon>
        <taxon>Metazoa</taxon>
        <taxon>Chordata</taxon>
        <taxon>Craniata</taxon>
        <taxon>Vertebrata</taxon>
        <taxon>Euteleostomi</taxon>
        <taxon>Actinopterygii</taxon>
        <taxon>Neopterygii</taxon>
        <taxon>Teleostei</taxon>
        <taxon>Neoteleostei</taxon>
        <taxon>Acanthomorphata</taxon>
        <taxon>Eupercaria</taxon>
        <taxon>Perciformes</taxon>
        <taxon>Cottioidei</taxon>
        <taxon>Cottales</taxon>
        <taxon>Liparidae</taxon>
        <taxon>Liparis</taxon>
    </lineage>
</organism>
<proteinExistence type="predicted"/>
<dbReference type="Proteomes" id="UP000314294">
    <property type="component" value="Unassembled WGS sequence"/>
</dbReference>
<reference evidence="2 3" key="1">
    <citation type="submission" date="2019-03" db="EMBL/GenBank/DDBJ databases">
        <title>First draft genome of Liparis tanakae, snailfish: a comprehensive survey of snailfish specific genes.</title>
        <authorList>
            <person name="Kim W."/>
            <person name="Song I."/>
            <person name="Jeong J.-H."/>
            <person name="Kim D."/>
            <person name="Kim S."/>
            <person name="Ryu S."/>
            <person name="Song J.Y."/>
            <person name="Lee S.K."/>
        </authorList>
    </citation>
    <scope>NUCLEOTIDE SEQUENCE [LARGE SCALE GENOMIC DNA]</scope>
    <source>
        <tissue evidence="2">Muscle</tissue>
    </source>
</reference>
<sequence>MEERERPHRIQGASHVAPHEDRAEEIHLVSCEEDMTHHVTPRDTTRTSLREHFNFGLYKR</sequence>
<name>A0A4Z2E6S5_9TELE</name>
<evidence type="ECO:0000256" key="1">
    <source>
        <dbReference type="SAM" id="MobiDB-lite"/>
    </source>
</evidence>
<gene>
    <name evidence="2" type="ORF">EYF80_065247</name>
</gene>
<comment type="caution">
    <text evidence="2">The sequence shown here is derived from an EMBL/GenBank/DDBJ whole genome shotgun (WGS) entry which is preliminary data.</text>
</comment>
<dbReference type="EMBL" id="SRLO01014790">
    <property type="protein sequence ID" value="TNN24626.1"/>
    <property type="molecule type" value="Genomic_DNA"/>
</dbReference>